<dbReference type="RefSeq" id="WP_127122926.1">
    <property type="nucleotide sequence ID" value="NZ_BHXQ01000004.1"/>
</dbReference>
<comment type="caution">
    <text evidence="2">The sequence shown here is derived from an EMBL/GenBank/DDBJ whole genome shotgun (WGS) entry which is preliminary data.</text>
</comment>
<evidence type="ECO:0000256" key="1">
    <source>
        <dbReference type="SAM" id="Phobius"/>
    </source>
</evidence>
<dbReference type="AlphaFoldDB" id="A0A401UBL7"/>
<accession>A0A401UBL7</accession>
<dbReference type="InterPro" id="IPR029058">
    <property type="entry name" value="AB_hydrolase_fold"/>
</dbReference>
<evidence type="ECO:0008006" key="4">
    <source>
        <dbReference type="Google" id="ProtNLM"/>
    </source>
</evidence>
<name>A0A401UBL7_9BACT</name>
<keyword evidence="1" id="KW-1133">Transmembrane helix</keyword>
<feature type="transmembrane region" description="Helical" evidence="1">
    <location>
        <begin position="7"/>
        <end position="25"/>
    </location>
</feature>
<organism evidence="2 3">
    <name type="scientific">Chryseotalea sanaruensis</name>
    <dbReference type="NCBI Taxonomy" id="2482724"/>
    <lineage>
        <taxon>Bacteria</taxon>
        <taxon>Pseudomonadati</taxon>
        <taxon>Bacteroidota</taxon>
        <taxon>Cytophagia</taxon>
        <taxon>Cytophagales</taxon>
        <taxon>Chryseotaleaceae</taxon>
        <taxon>Chryseotalea</taxon>
    </lineage>
</organism>
<dbReference type="Proteomes" id="UP000288227">
    <property type="component" value="Unassembled WGS sequence"/>
</dbReference>
<dbReference type="OrthoDB" id="9808543at2"/>
<dbReference type="EMBL" id="BHXQ01000004">
    <property type="protein sequence ID" value="GCC52287.1"/>
    <property type="molecule type" value="Genomic_DNA"/>
</dbReference>
<dbReference type="Gene3D" id="3.40.50.1820">
    <property type="entry name" value="alpha/beta hydrolase"/>
    <property type="match status" value="1"/>
</dbReference>
<gene>
    <name evidence="2" type="ORF">SanaruYs_25230</name>
</gene>
<protein>
    <recommendedName>
        <fullName evidence="4">Alpha/beta hydrolase</fullName>
    </recommendedName>
</protein>
<evidence type="ECO:0000313" key="3">
    <source>
        <dbReference type="Proteomes" id="UP000288227"/>
    </source>
</evidence>
<reference evidence="2 3" key="1">
    <citation type="submission" date="2018-11" db="EMBL/GenBank/DDBJ databases">
        <title>Chryseotalea sanarue gen. nov., sp., nov., a member of the family Cytophagaceae, isolated from a brackish lake in Hamamatsu Japan.</title>
        <authorList>
            <person name="Maejima Y."/>
            <person name="Iino T."/>
            <person name="Muraguchi Y."/>
            <person name="Fukuda K."/>
            <person name="Ohkuma M."/>
            <person name="Moriuchi R."/>
            <person name="Dohra H."/>
            <person name="Kimbara K."/>
            <person name="Shintani M."/>
        </authorList>
    </citation>
    <scope>NUCLEOTIDE SEQUENCE [LARGE SCALE GENOMIC DNA]</scope>
    <source>
        <strain evidence="2 3">Ys</strain>
    </source>
</reference>
<keyword evidence="3" id="KW-1185">Reference proteome</keyword>
<dbReference type="PROSITE" id="PS51257">
    <property type="entry name" value="PROKAR_LIPOPROTEIN"/>
    <property type="match status" value="1"/>
</dbReference>
<dbReference type="SUPFAM" id="SSF53474">
    <property type="entry name" value="alpha/beta-Hydrolases"/>
    <property type="match status" value="1"/>
</dbReference>
<proteinExistence type="predicted"/>
<sequence length="520" mass="58203">MTSKKYCGYLFIIFISIISCTSSFVDEPTLYTKNYESVNIENGFNIFAPIVTTHTFEFEEVLDGATETFRGKNYYPTNNSGNLPLIIILHADGLQGDSEDYHLQYETLAVDLALSGFFVLSANRVKSNNYQDEHLAPHVIREYIAYLYEHYNNEIILDNLYTPPPLGQFSLIGKDVMFIGHSAGGRAILTYSKSTIESLEQSPLNLKALGLIAPTIPDDMPHQGNLPIFIVQGNQDTDGNDCNHFGSVVNPLSYKVSLLEEKTSAARAYILFKGYQFFHYIQNRNATIEVLKIVAKAFLKSQTQDLQNYIVLQEQSLTSLDAQLSDSYILYWRPNNILPNPTTHSAIGLSVLYGPSAQHLGIDNSITKSLNLANSYRITRGGILNVKNPSRSVTFSFTNPISVTGINYLHFRAGELVNQDIGELHSLVGIGGKVRLIYNEMIFGSGYATSEWVDLTTSIGNINSLDIPFCPRNSMRSYTIPVSIFNVVGNKNVLRVQFDFTGEIVEGQDRVYLNDIYFLQ</sequence>
<keyword evidence="1" id="KW-0472">Membrane</keyword>
<evidence type="ECO:0000313" key="2">
    <source>
        <dbReference type="EMBL" id="GCC52287.1"/>
    </source>
</evidence>
<keyword evidence="1" id="KW-0812">Transmembrane</keyword>